<dbReference type="CDD" id="cd03789">
    <property type="entry name" value="GT9_LPS_heptosyltransferase"/>
    <property type="match status" value="1"/>
</dbReference>
<organism evidence="3 4">
    <name type="scientific">Thermonema lapsum</name>
    <dbReference type="NCBI Taxonomy" id="28195"/>
    <lineage>
        <taxon>Bacteria</taxon>
        <taxon>Pseudomonadati</taxon>
        <taxon>Bacteroidota</taxon>
        <taxon>Cytophagia</taxon>
        <taxon>Cytophagales</taxon>
        <taxon>Thermonemataceae</taxon>
        <taxon>Thermonema</taxon>
    </lineage>
</organism>
<dbReference type="EC" id="2.4.-.-" evidence="3"/>
<gene>
    <name evidence="3" type="ORF">FHS56_001963</name>
</gene>
<dbReference type="Gene3D" id="3.40.50.2000">
    <property type="entry name" value="Glycogen Phosphorylase B"/>
    <property type="match status" value="2"/>
</dbReference>
<dbReference type="GO" id="GO:0005829">
    <property type="term" value="C:cytosol"/>
    <property type="evidence" value="ECO:0007669"/>
    <property type="project" value="TreeGrafter"/>
</dbReference>
<evidence type="ECO:0000256" key="2">
    <source>
        <dbReference type="ARBA" id="ARBA00022679"/>
    </source>
</evidence>
<keyword evidence="4" id="KW-1185">Reference proteome</keyword>
<dbReference type="EMBL" id="JAASRN010000002">
    <property type="protein sequence ID" value="NIK74450.1"/>
    <property type="molecule type" value="Genomic_DNA"/>
</dbReference>
<dbReference type="Proteomes" id="UP000537126">
    <property type="component" value="Unassembled WGS sequence"/>
</dbReference>
<proteinExistence type="predicted"/>
<dbReference type="AlphaFoldDB" id="A0A846MT16"/>
<dbReference type="GO" id="GO:0008713">
    <property type="term" value="F:ADP-heptose-lipopolysaccharide heptosyltransferase activity"/>
    <property type="evidence" value="ECO:0007669"/>
    <property type="project" value="TreeGrafter"/>
</dbReference>
<dbReference type="RefSeq" id="WP_166920126.1">
    <property type="nucleotide sequence ID" value="NZ_JAASRN010000002.1"/>
</dbReference>
<keyword evidence="1 3" id="KW-0328">Glycosyltransferase</keyword>
<reference evidence="3 4" key="1">
    <citation type="submission" date="2020-03" db="EMBL/GenBank/DDBJ databases">
        <title>Genomic Encyclopedia of Type Strains, Phase IV (KMG-IV): sequencing the most valuable type-strain genomes for metagenomic binning, comparative biology and taxonomic classification.</title>
        <authorList>
            <person name="Goeker M."/>
        </authorList>
    </citation>
    <scope>NUCLEOTIDE SEQUENCE [LARGE SCALE GENOMIC DNA]</scope>
    <source>
        <strain evidence="3 4">DSM 5718</strain>
    </source>
</reference>
<dbReference type="PANTHER" id="PTHR30160">
    <property type="entry name" value="TETRAACYLDISACCHARIDE 4'-KINASE-RELATED"/>
    <property type="match status" value="1"/>
</dbReference>
<evidence type="ECO:0000313" key="4">
    <source>
        <dbReference type="Proteomes" id="UP000537126"/>
    </source>
</evidence>
<dbReference type="GO" id="GO:0009244">
    <property type="term" value="P:lipopolysaccharide core region biosynthetic process"/>
    <property type="evidence" value="ECO:0007669"/>
    <property type="project" value="TreeGrafter"/>
</dbReference>
<accession>A0A846MT16</accession>
<dbReference type="Pfam" id="PF01075">
    <property type="entry name" value="Glyco_transf_9"/>
    <property type="match status" value="1"/>
</dbReference>
<dbReference type="SUPFAM" id="SSF53756">
    <property type="entry name" value="UDP-Glycosyltransferase/glycogen phosphorylase"/>
    <property type="match status" value="1"/>
</dbReference>
<comment type="caution">
    <text evidence="3">The sequence shown here is derived from an EMBL/GenBank/DDBJ whole genome shotgun (WGS) entry which is preliminary data.</text>
</comment>
<evidence type="ECO:0000256" key="1">
    <source>
        <dbReference type="ARBA" id="ARBA00022676"/>
    </source>
</evidence>
<dbReference type="InterPro" id="IPR002201">
    <property type="entry name" value="Glyco_trans_9"/>
</dbReference>
<evidence type="ECO:0000313" key="3">
    <source>
        <dbReference type="EMBL" id="NIK74450.1"/>
    </source>
</evidence>
<dbReference type="PANTHER" id="PTHR30160:SF1">
    <property type="entry name" value="LIPOPOLYSACCHARIDE 1,2-N-ACETYLGLUCOSAMINETRANSFERASE-RELATED"/>
    <property type="match status" value="1"/>
</dbReference>
<protein>
    <submittedName>
        <fullName evidence="3">Heptosyltransferase-2</fullName>
        <ecNumber evidence="3">2.4.-.-</ecNumber>
    </submittedName>
</protein>
<sequence length="334" mass="37671">MNKILVIQTAFIGDAILATALLESLHNEYPEAAIDFLVRKGNDSLFRHHPFLHELIVWDKQTAKYKDWWRILKHIRRRRYDAVINVQRFAATGLWTALSGAAFTAGFNKNPFSFAFQHSVAHHFDRGMHEIERNHQLIAPLVKQKTPQRPRLYPSADDYAQVAHYQTQAPYVCVAPASVWFTKQYPEHKWVAFLRALPPSLTVYLIGGPADYALCERLRSAVKERPIHNLAGKLSLLQSAALMQKALMNYANDSSPLHLASAMSAPITAVYCSTIPGFGFYPVSEQSHIVETRELLPCRPCGIHGHKQCPKGHFRCAESIEASQLTACLPPLPQ</sequence>
<keyword evidence="2 3" id="KW-0808">Transferase</keyword>
<name>A0A846MT16_9BACT</name>
<dbReference type="InterPro" id="IPR051199">
    <property type="entry name" value="LPS_LOS_Heptosyltrfase"/>
</dbReference>